<evidence type="ECO:0000313" key="3">
    <source>
        <dbReference type="Proteomes" id="UP000030653"/>
    </source>
</evidence>
<accession>M5FW30</accession>
<dbReference type="InterPro" id="IPR039333">
    <property type="entry name" value="PYM1"/>
</dbReference>
<dbReference type="AlphaFoldDB" id="M5FW30"/>
<dbReference type="GO" id="GO:0005737">
    <property type="term" value="C:cytoplasm"/>
    <property type="evidence" value="ECO:0007669"/>
    <property type="project" value="TreeGrafter"/>
</dbReference>
<name>M5FW30_DACPD</name>
<gene>
    <name evidence="2" type="ORF">DACRYDRAFT_24956</name>
</gene>
<dbReference type="GO" id="GO:0003723">
    <property type="term" value="F:RNA binding"/>
    <property type="evidence" value="ECO:0007669"/>
    <property type="project" value="TreeGrafter"/>
</dbReference>
<reference evidence="2 3" key="1">
    <citation type="journal article" date="2012" name="Science">
        <title>The Paleozoic origin of enzymatic lignin decomposition reconstructed from 31 fungal genomes.</title>
        <authorList>
            <person name="Floudas D."/>
            <person name="Binder M."/>
            <person name="Riley R."/>
            <person name="Barry K."/>
            <person name="Blanchette R.A."/>
            <person name="Henrissat B."/>
            <person name="Martinez A.T."/>
            <person name="Otillar R."/>
            <person name="Spatafora J.W."/>
            <person name="Yadav J.S."/>
            <person name="Aerts A."/>
            <person name="Benoit I."/>
            <person name="Boyd A."/>
            <person name="Carlson A."/>
            <person name="Copeland A."/>
            <person name="Coutinho P.M."/>
            <person name="de Vries R.P."/>
            <person name="Ferreira P."/>
            <person name="Findley K."/>
            <person name="Foster B."/>
            <person name="Gaskell J."/>
            <person name="Glotzer D."/>
            <person name="Gorecki P."/>
            <person name="Heitman J."/>
            <person name="Hesse C."/>
            <person name="Hori C."/>
            <person name="Igarashi K."/>
            <person name="Jurgens J.A."/>
            <person name="Kallen N."/>
            <person name="Kersten P."/>
            <person name="Kohler A."/>
            <person name="Kuees U."/>
            <person name="Kumar T.K.A."/>
            <person name="Kuo A."/>
            <person name="LaButti K."/>
            <person name="Larrondo L.F."/>
            <person name="Lindquist E."/>
            <person name="Ling A."/>
            <person name="Lombard V."/>
            <person name="Lucas S."/>
            <person name="Lundell T."/>
            <person name="Martin R."/>
            <person name="McLaughlin D.J."/>
            <person name="Morgenstern I."/>
            <person name="Morin E."/>
            <person name="Murat C."/>
            <person name="Nagy L.G."/>
            <person name="Nolan M."/>
            <person name="Ohm R.A."/>
            <person name="Patyshakuliyeva A."/>
            <person name="Rokas A."/>
            <person name="Ruiz-Duenas F.J."/>
            <person name="Sabat G."/>
            <person name="Salamov A."/>
            <person name="Samejima M."/>
            <person name="Schmutz J."/>
            <person name="Slot J.C."/>
            <person name="St John F."/>
            <person name="Stenlid J."/>
            <person name="Sun H."/>
            <person name="Sun S."/>
            <person name="Syed K."/>
            <person name="Tsang A."/>
            <person name="Wiebenga A."/>
            <person name="Young D."/>
            <person name="Pisabarro A."/>
            <person name="Eastwood D.C."/>
            <person name="Martin F."/>
            <person name="Cullen D."/>
            <person name="Grigoriev I.V."/>
            <person name="Hibbett D.S."/>
        </authorList>
    </citation>
    <scope>NUCLEOTIDE SEQUENCE [LARGE SCALE GENOMIC DNA]</scope>
    <source>
        <strain evidence="2 3">DJM-731 SS1</strain>
    </source>
</reference>
<dbReference type="GO" id="GO:0035145">
    <property type="term" value="C:exon-exon junction complex"/>
    <property type="evidence" value="ECO:0007669"/>
    <property type="project" value="TreeGrafter"/>
</dbReference>
<dbReference type="RefSeq" id="XP_040624469.1">
    <property type="nucleotide sequence ID" value="XM_040773935.1"/>
</dbReference>
<dbReference type="STRING" id="1858805.M5FW30"/>
<evidence type="ECO:0000256" key="1">
    <source>
        <dbReference type="SAM" id="MobiDB-lite"/>
    </source>
</evidence>
<feature type="compositionally biased region" description="Basic and acidic residues" evidence="1">
    <location>
        <begin position="114"/>
        <end position="125"/>
    </location>
</feature>
<evidence type="ECO:0000313" key="2">
    <source>
        <dbReference type="EMBL" id="EJT97571.1"/>
    </source>
</evidence>
<dbReference type="PANTHER" id="PTHR22959:SF0">
    <property type="entry name" value="PARTNER OF Y14 AND MAGO"/>
    <property type="match status" value="1"/>
</dbReference>
<protein>
    <recommendedName>
        <fullName evidence="4">WIBG Mago-binding domain-containing protein</fullName>
    </recommendedName>
</protein>
<dbReference type="GO" id="GO:1903259">
    <property type="term" value="P:exon-exon junction complex disassembly"/>
    <property type="evidence" value="ECO:0007669"/>
    <property type="project" value="InterPro"/>
</dbReference>
<dbReference type="HOGENOM" id="CLU_1825220_0_0_1"/>
<feature type="compositionally biased region" description="Low complexity" evidence="1">
    <location>
        <begin position="82"/>
        <end position="91"/>
    </location>
</feature>
<dbReference type="OrthoDB" id="21625at2759"/>
<dbReference type="Proteomes" id="UP000030653">
    <property type="component" value="Unassembled WGS sequence"/>
</dbReference>
<dbReference type="GeneID" id="63688997"/>
<sequence>MRKELRIRPGFTPQEDVGLFRSRRQQTDGRPSLPPGAVSRSVPGAGPRSGAGAGSGAGGEGKSKAQKKNEKRKEKKREKEPVASSPSSAVGGAVGVGEKKQEVVKDAWDEEDVRAETETRREQADAEVLKLAEELEKKAKV</sequence>
<keyword evidence="3" id="KW-1185">Reference proteome</keyword>
<dbReference type="EMBL" id="JH795876">
    <property type="protein sequence ID" value="EJT97571.1"/>
    <property type="molecule type" value="Genomic_DNA"/>
</dbReference>
<dbReference type="PANTHER" id="PTHR22959">
    <property type="entry name" value="PYM PROTEIN"/>
    <property type="match status" value="1"/>
</dbReference>
<feature type="region of interest" description="Disordered" evidence="1">
    <location>
        <begin position="1"/>
        <end position="125"/>
    </location>
</feature>
<feature type="compositionally biased region" description="Basic and acidic residues" evidence="1">
    <location>
        <begin position="61"/>
        <end position="81"/>
    </location>
</feature>
<feature type="compositionally biased region" description="Basic and acidic residues" evidence="1">
    <location>
        <begin position="97"/>
        <end position="107"/>
    </location>
</feature>
<feature type="compositionally biased region" description="Gly residues" evidence="1">
    <location>
        <begin position="47"/>
        <end position="60"/>
    </location>
</feature>
<proteinExistence type="predicted"/>
<evidence type="ECO:0008006" key="4">
    <source>
        <dbReference type="Google" id="ProtNLM"/>
    </source>
</evidence>
<organism evidence="2 3">
    <name type="scientific">Dacryopinax primogenitus (strain DJM 731)</name>
    <name type="common">Brown rot fungus</name>
    <dbReference type="NCBI Taxonomy" id="1858805"/>
    <lineage>
        <taxon>Eukaryota</taxon>
        <taxon>Fungi</taxon>
        <taxon>Dikarya</taxon>
        <taxon>Basidiomycota</taxon>
        <taxon>Agaricomycotina</taxon>
        <taxon>Dacrymycetes</taxon>
        <taxon>Dacrymycetales</taxon>
        <taxon>Dacrymycetaceae</taxon>
        <taxon>Dacryopinax</taxon>
    </lineage>
</organism>